<reference evidence="2" key="1">
    <citation type="journal article" date="2020" name="Stud. Mycol.">
        <title>101 Dothideomycetes genomes: a test case for predicting lifestyles and emergence of pathogens.</title>
        <authorList>
            <person name="Haridas S."/>
            <person name="Albert R."/>
            <person name="Binder M."/>
            <person name="Bloem J."/>
            <person name="Labutti K."/>
            <person name="Salamov A."/>
            <person name="Andreopoulos B."/>
            <person name="Baker S."/>
            <person name="Barry K."/>
            <person name="Bills G."/>
            <person name="Bluhm B."/>
            <person name="Cannon C."/>
            <person name="Castanera R."/>
            <person name="Culley D."/>
            <person name="Daum C."/>
            <person name="Ezra D."/>
            <person name="Gonzalez J."/>
            <person name="Henrissat B."/>
            <person name="Kuo A."/>
            <person name="Liang C."/>
            <person name="Lipzen A."/>
            <person name="Lutzoni F."/>
            <person name="Magnuson J."/>
            <person name="Mondo S."/>
            <person name="Nolan M."/>
            <person name="Ohm R."/>
            <person name="Pangilinan J."/>
            <person name="Park H.-J."/>
            <person name="Ramirez L."/>
            <person name="Alfaro M."/>
            <person name="Sun H."/>
            <person name="Tritt A."/>
            <person name="Yoshinaga Y."/>
            <person name="Zwiers L.-H."/>
            <person name="Turgeon B."/>
            <person name="Goodwin S."/>
            <person name="Spatafora J."/>
            <person name="Crous P."/>
            <person name="Grigoriev I."/>
        </authorList>
    </citation>
    <scope>NUCLEOTIDE SEQUENCE</scope>
    <source>
        <strain evidence="2">CBS 161.51</strain>
    </source>
</reference>
<evidence type="ECO:0000313" key="2">
    <source>
        <dbReference type="EMBL" id="KAF1940159.1"/>
    </source>
</evidence>
<proteinExistence type="predicted"/>
<feature type="compositionally biased region" description="Polar residues" evidence="1">
    <location>
        <begin position="48"/>
        <end position="61"/>
    </location>
</feature>
<organism evidence="2 3">
    <name type="scientific">Clathrospora elynae</name>
    <dbReference type="NCBI Taxonomy" id="706981"/>
    <lineage>
        <taxon>Eukaryota</taxon>
        <taxon>Fungi</taxon>
        <taxon>Dikarya</taxon>
        <taxon>Ascomycota</taxon>
        <taxon>Pezizomycotina</taxon>
        <taxon>Dothideomycetes</taxon>
        <taxon>Pleosporomycetidae</taxon>
        <taxon>Pleosporales</taxon>
        <taxon>Diademaceae</taxon>
        <taxon>Clathrospora</taxon>
    </lineage>
</organism>
<evidence type="ECO:0000313" key="3">
    <source>
        <dbReference type="Proteomes" id="UP000800038"/>
    </source>
</evidence>
<sequence>MNPHTNYSYPNISGSSTPTSTRSTVSYESDASSSSSSGPALMPKRSSLKPTLKSSDSTTTKPYRVSSPPSVKFSEPEPLPKPHTWPMPRPTIQLPQPLINKTPNPLLYSQYQHTPSFTLSSKSRSARYSHGPQPHAAPPPPGTQRPVSLQPPQAGSIKAVRKRISNISAPTSTSPMLDPRWSGIPLPAHFTPPTLGPGSRVASYQSTVSNFSTQSAPTVLSTKPTVAAPQGQYNILEHYIPCLYPDCSAHYTPSHAGFTYHLAQGQYSLSRQHGYCPRHATRDLKDANALCKREYESLRQNAGRKLLGVIAAEFDAFLENFREDRRLENVNLQRRQKERVLGSPQPASQTKTGKAVQPHTDEWKWQYTPRPCTSSTCKTFYSPYANHLYDFYRTPLSSSFTPMRTLCPSCAKTDVEIFEEKVREKRAGRCGWDEQEWDEWYDNAVKDREMELEFWERAQERVVREKGPARWAGGEGQGDECEGKKGRRSVFKRLFASMVV</sequence>
<gene>
    <name evidence="2" type="ORF">EJ02DRAFT_504277</name>
</gene>
<keyword evidence="3" id="KW-1185">Reference proteome</keyword>
<evidence type="ECO:0000256" key="1">
    <source>
        <dbReference type="SAM" id="MobiDB-lite"/>
    </source>
</evidence>
<feature type="compositionally biased region" description="Polar residues" evidence="1">
    <location>
        <begin position="99"/>
        <end position="123"/>
    </location>
</feature>
<dbReference type="AlphaFoldDB" id="A0A6A5SL53"/>
<feature type="region of interest" description="Disordered" evidence="1">
    <location>
        <begin position="1"/>
        <end position="154"/>
    </location>
</feature>
<dbReference type="OrthoDB" id="3875902at2759"/>
<feature type="compositionally biased region" description="Low complexity" evidence="1">
    <location>
        <begin position="13"/>
        <end position="37"/>
    </location>
</feature>
<name>A0A6A5SL53_9PLEO</name>
<dbReference type="EMBL" id="ML976067">
    <property type="protein sequence ID" value="KAF1940159.1"/>
    <property type="molecule type" value="Genomic_DNA"/>
</dbReference>
<protein>
    <submittedName>
        <fullName evidence="2">Uncharacterized protein</fullName>
    </submittedName>
</protein>
<feature type="compositionally biased region" description="Polar residues" evidence="1">
    <location>
        <begin position="1"/>
        <end position="12"/>
    </location>
</feature>
<dbReference type="Proteomes" id="UP000800038">
    <property type="component" value="Unassembled WGS sequence"/>
</dbReference>
<accession>A0A6A5SL53</accession>